<accession>A0A426X4W2</accession>
<organism evidence="2 3">
    <name type="scientific">Ensete ventricosum</name>
    <name type="common">Abyssinian banana</name>
    <name type="synonym">Musa ensete</name>
    <dbReference type="NCBI Taxonomy" id="4639"/>
    <lineage>
        <taxon>Eukaryota</taxon>
        <taxon>Viridiplantae</taxon>
        <taxon>Streptophyta</taxon>
        <taxon>Embryophyta</taxon>
        <taxon>Tracheophyta</taxon>
        <taxon>Spermatophyta</taxon>
        <taxon>Magnoliopsida</taxon>
        <taxon>Liliopsida</taxon>
        <taxon>Zingiberales</taxon>
        <taxon>Musaceae</taxon>
        <taxon>Ensete</taxon>
    </lineage>
</organism>
<comment type="caution">
    <text evidence="2">The sequence shown here is derived from an EMBL/GenBank/DDBJ whole genome shotgun (WGS) entry which is preliminary data.</text>
</comment>
<sequence>MARAACMGSRPRAWLAPARVVFAGTAPIGAAARGAATPIRPLGQRRLPQRGLLRHDGSVKVTTGPTMSYGRSRRMVMRRSDRTDDDEINNTGHGDTPMHT</sequence>
<reference evidence="2 3" key="1">
    <citation type="journal article" date="2014" name="Agronomy (Basel)">
        <title>A Draft Genome Sequence for Ensete ventricosum, the Drought-Tolerant Tree Against Hunger.</title>
        <authorList>
            <person name="Harrison J."/>
            <person name="Moore K.A."/>
            <person name="Paszkiewicz K."/>
            <person name="Jones T."/>
            <person name="Grant M."/>
            <person name="Ambacheew D."/>
            <person name="Muzemil S."/>
            <person name="Studholme D.J."/>
        </authorList>
    </citation>
    <scope>NUCLEOTIDE SEQUENCE [LARGE SCALE GENOMIC DNA]</scope>
</reference>
<feature type="region of interest" description="Disordered" evidence="1">
    <location>
        <begin position="56"/>
        <end position="100"/>
    </location>
</feature>
<evidence type="ECO:0000256" key="1">
    <source>
        <dbReference type="SAM" id="MobiDB-lite"/>
    </source>
</evidence>
<evidence type="ECO:0000313" key="3">
    <source>
        <dbReference type="Proteomes" id="UP000287651"/>
    </source>
</evidence>
<protein>
    <submittedName>
        <fullName evidence="2">Uncharacterized protein</fullName>
    </submittedName>
</protein>
<dbReference type="Proteomes" id="UP000287651">
    <property type="component" value="Unassembled WGS sequence"/>
</dbReference>
<name>A0A426X4W2_ENSVE</name>
<gene>
    <name evidence="2" type="ORF">B296_00047721</name>
</gene>
<proteinExistence type="predicted"/>
<dbReference type="AlphaFoldDB" id="A0A426X4W2"/>
<feature type="compositionally biased region" description="Polar residues" evidence="1">
    <location>
        <begin position="89"/>
        <end position="100"/>
    </location>
</feature>
<evidence type="ECO:0000313" key="2">
    <source>
        <dbReference type="EMBL" id="RRT34516.1"/>
    </source>
</evidence>
<dbReference type="EMBL" id="AMZH03026654">
    <property type="protein sequence ID" value="RRT34516.1"/>
    <property type="molecule type" value="Genomic_DNA"/>
</dbReference>